<dbReference type="PANTHER" id="PTHR24345">
    <property type="entry name" value="SERINE/THREONINE-PROTEIN KINASE PLK"/>
    <property type="match status" value="1"/>
</dbReference>
<dbReference type="InterPro" id="IPR011009">
    <property type="entry name" value="Kinase-like_dom_sf"/>
</dbReference>
<dbReference type="EMBL" id="FNWV01000001">
    <property type="protein sequence ID" value="SEH41857.1"/>
    <property type="molecule type" value="Genomic_DNA"/>
</dbReference>
<evidence type="ECO:0000313" key="2">
    <source>
        <dbReference type="EMBL" id="SEH41857.1"/>
    </source>
</evidence>
<evidence type="ECO:0000259" key="1">
    <source>
        <dbReference type="PROSITE" id="PS50011"/>
    </source>
</evidence>
<dbReference type="SUPFAM" id="SSF56112">
    <property type="entry name" value="Protein kinase-like (PK-like)"/>
    <property type="match status" value="1"/>
</dbReference>
<accession>A0A1H6HZR2</accession>
<keyword evidence="2" id="KW-0418">Kinase</keyword>
<dbReference type="SMART" id="SM00220">
    <property type="entry name" value="S_TKc"/>
    <property type="match status" value="1"/>
</dbReference>
<dbReference type="Gene3D" id="1.10.510.10">
    <property type="entry name" value="Transferase(Phosphotransferase) domain 1"/>
    <property type="match status" value="1"/>
</dbReference>
<proteinExistence type="predicted"/>
<dbReference type="GO" id="GO:0004672">
    <property type="term" value="F:protein kinase activity"/>
    <property type="evidence" value="ECO:0007669"/>
    <property type="project" value="InterPro"/>
</dbReference>
<evidence type="ECO:0000313" key="3">
    <source>
        <dbReference type="Proteomes" id="UP000183190"/>
    </source>
</evidence>
<dbReference type="RefSeq" id="WP_074714355.1">
    <property type="nucleotide sequence ID" value="NZ_FNWV01000001.1"/>
</dbReference>
<dbReference type="Proteomes" id="UP000183190">
    <property type="component" value="Unassembled WGS sequence"/>
</dbReference>
<dbReference type="Gene3D" id="3.30.200.20">
    <property type="entry name" value="Phosphorylase Kinase, domain 1"/>
    <property type="match status" value="1"/>
</dbReference>
<organism evidence="2 3">
    <name type="scientific">Ruminococcus flavefaciens</name>
    <dbReference type="NCBI Taxonomy" id="1265"/>
    <lineage>
        <taxon>Bacteria</taxon>
        <taxon>Bacillati</taxon>
        <taxon>Bacillota</taxon>
        <taxon>Clostridia</taxon>
        <taxon>Eubacteriales</taxon>
        <taxon>Oscillospiraceae</taxon>
        <taxon>Ruminococcus</taxon>
    </lineage>
</organism>
<dbReference type="AlphaFoldDB" id="A0A1H6HZR2"/>
<name>A0A1H6HZR2_RUMFL</name>
<gene>
    <name evidence="2" type="ORF">SAMN02910265_00552</name>
</gene>
<dbReference type="InterPro" id="IPR000719">
    <property type="entry name" value="Prot_kinase_dom"/>
</dbReference>
<protein>
    <submittedName>
        <fullName evidence="2">Protein kinase domain-containing protein</fullName>
    </submittedName>
</protein>
<dbReference type="PROSITE" id="PS50011">
    <property type="entry name" value="PROTEIN_KINASE_DOM"/>
    <property type="match status" value="1"/>
</dbReference>
<reference evidence="2 3" key="1">
    <citation type="submission" date="2016-10" db="EMBL/GenBank/DDBJ databases">
        <authorList>
            <person name="de Groot N.N."/>
        </authorList>
    </citation>
    <scope>NUCLEOTIDE SEQUENCE [LARGE SCALE GENOMIC DNA]</scope>
    <source>
        <strain evidence="2 3">YAD2003</strain>
    </source>
</reference>
<dbReference type="Pfam" id="PF00069">
    <property type="entry name" value="Pkinase"/>
    <property type="match status" value="1"/>
</dbReference>
<sequence>MAELKTGYKGRTIYNSTFTILDFLGGGGQGNVYRVECNGKQMALKWYHKSTVEKMKNPEEFYENLKANIKKGAPTKAFLWPEELSEWIDGSFGYIMPLRPQGYEELTRFLLWDPKTRRMKASFANITARCNAAINIIEGFRALHNDGYSYQDLNNGNFFIDPQNGDVLICDNDNVSERGVNFGIAGKQRYMAPEVVLGGAPDKRSDRFSLAVILFRMLFIEHPLEGKYSTPPCMTPELEKKFYGSDPVFVLDPEDDRNAANNQLNTNTLRFWKIYPEYIRDLFIQSFGKSSVKPPYDRVIEMTWLDAFVKLRSETVPCPHCGKETFITPKYSVSCMYCGGQLTCTESIKFKRFELPAFGGAKLYEGMTGETDGDFHKIIGEVVRNKKDPSKHALRNLTQETWSVKLPDNTVKTVDPNGIMPINKGFVLTIGRSEGTVE</sequence>
<dbReference type="GO" id="GO:0005524">
    <property type="term" value="F:ATP binding"/>
    <property type="evidence" value="ECO:0007669"/>
    <property type="project" value="InterPro"/>
</dbReference>
<dbReference type="OrthoDB" id="9805504at2"/>
<feature type="domain" description="Protein kinase" evidence="1">
    <location>
        <begin position="18"/>
        <end position="305"/>
    </location>
</feature>
<keyword evidence="2" id="KW-0808">Transferase</keyword>